<accession>A0A9N9NM94</accession>
<dbReference type="OrthoDB" id="5553410at2759"/>
<feature type="transmembrane region" description="Helical" evidence="1">
    <location>
        <begin position="172"/>
        <end position="191"/>
    </location>
</feature>
<sequence length="269" mass="30593">DFKIVTFTWQISTGSGVRNQNLSFNSSPNSHPITPHAERLVSYMNTRPETILGYAKYFGNSNDAVSARMTDIDSNGFVVIAKNADGVESEVHVVFKERLNDYQQVRPVLVEMAREAETALNLVPYFFLSHINFAEKRVDLPNQPSTRPPTISSDSSSARASSLHTPFNPPQLSIYIFLFLVYGFFYFNAYSPSPMPGYIESFRLTFGQLTFHYILIGIMILHVFEALLVVVVLARRGERDAMTWILWVVNSLIFGHSWRLWTAKKVKVI</sequence>
<evidence type="ECO:0000313" key="3">
    <source>
        <dbReference type="EMBL" id="CAG8746440.1"/>
    </source>
</evidence>
<dbReference type="SUPFAM" id="SSF50475">
    <property type="entry name" value="FMN-binding split barrel"/>
    <property type="match status" value="1"/>
</dbReference>
<feature type="transmembrane region" description="Helical" evidence="1">
    <location>
        <begin position="211"/>
        <end position="234"/>
    </location>
</feature>
<keyword evidence="1" id="KW-0472">Membrane</keyword>
<feature type="domain" description="DUF2470" evidence="2">
    <location>
        <begin position="38"/>
        <end position="112"/>
    </location>
</feature>
<dbReference type="AlphaFoldDB" id="A0A9N9NM94"/>
<dbReference type="Pfam" id="PF10615">
    <property type="entry name" value="DUF2470"/>
    <property type="match status" value="1"/>
</dbReference>
<name>A0A9N9NM94_9GLOM</name>
<gene>
    <name evidence="3" type="ORF">AMORRO_LOCUS15073</name>
</gene>
<dbReference type="InterPro" id="IPR019595">
    <property type="entry name" value="DUF2470"/>
</dbReference>
<keyword evidence="1" id="KW-1133">Transmembrane helix</keyword>
<keyword evidence="1" id="KW-0812">Transmembrane</keyword>
<proteinExistence type="predicted"/>
<dbReference type="InterPro" id="IPR037119">
    <property type="entry name" value="Haem_oxidase_HugZ-like_sf"/>
</dbReference>
<dbReference type="Pfam" id="PF14934">
    <property type="entry name" value="TMEM254"/>
    <property type="match status" value="1"/>
</dbReference>
<dbReference type="InterPro" id="IPR028110">
    <property type="entry name" value="TMEM254"/>
</dbReference>
<evidence type="ECO:0000313" key="4">
    <source>
        <dbReference type="Proteomes" id="UP000789342"/>
    </source>
</evidence>
<dbReference type="Gene3D" id="3.20.180.10">
    <property type="entry name" value="PNP-oxidase-like"/>
    <property type="match status" value="1"/>
</dbReference>
<evidence type="ECO:0000256" key="1">
    <source>
        <dbReference type="SAM" id="Phobius"/>
    </source>
</evidence>
<feature type="non-terminal residue" evidence="3">
    <location>
        <position position="269"/>
    </location>
</feature>
<reference evidence="3" key="1">
    <citation type="submission" date="2021-06" db="EMBL/GenBank/DDBJ databases">
        <authorList>
            <person name="Kallberg Y."/>
            <person name="Tangrot J."/>
            <person name="Rosling A."/>
        </authorList>
    </citation>
    <scope>NUCLEOTIDE SEQUENCE</scope>
    <source>
        <strain evidence="3">CL551</strain>
    </source>
</reference>
<comment type="caution">
    <text evidence="3">The sequence shown here is derived from an EMBL/GenBank/DDBJ whole genome shotgun (WGS) entry which is preliminary data.</text>
</comment>
<keyword evidence="4" id="KW-1185">Reference proteome</keyword>
<dbReference type="EMBL" id="CAJVPV010033184">
    <property type="protein sequence ID" value="CAG8746440.1"/>
    <property type="molecule type" value="Genomic_DNA"/>
</dbReference>
<dbReference type="Proteomes" id="UP000789342">
    <property type="component" value="Unassembled WGS sequence"/>
</dbReference>
<evidence type="ECO:0000259" key="2">
    <source>
        <dbReference type="Pfam" id="PF10615"/>
    </source>
</evidence>
<organism evidence="3 4">
    <name type="scientific">Acaulospora morrowiae</name>
    <dbReference type="NCBI Taxonomy" id="94023"/>
    <lineage>
        <taxon>Eukaryota</taxon>
        <taxon>Fungi</taxon>
        <taxon>Fungi incertae sedis</taxon>
        <taxon>Mucoromycota</taxon>
        <taxon>Glomeromycotina</taxon>
        <taxon>Glomeromycetes</taxon>
        <taxon>Diversisporales</taxon>
        <taxon>Acaulosporaceae</taxon>
        <taxon>Acaulospora</taxon>
    </lineage>
</organism>
<protein>
    <submittedName>
        <fullName evidence="3">1862_t:CDS:1</fullName>
    </submittedName>
</protein>